<name>A0A512E1C6_9PROT</name>
<dbReference type="InterPro" id="IPR009081">
    <property type="entry name" value="PP-bd_ACP"/>
</dbReference>
<dbReference type="RefSeq" id="WP_044436247.1">
    <property type="nucleotide sequence ID" value="NZ_BJYZ01000043.1"/>
</dbReference>
<protein>
    <recommendedName>
        <fullName evidence="1">Carrier domain-containing protein</fullName>
    </recommendedName>
</protein>
<evidence type="ECO:0000313" key="2">
    <source>
        <dbReference type="EMBL" id="GEO42509.1"/>
    </source>
</evidence>
<dbReference type="EMBL" id="BJYZ01000043">
    <property type="protein sequence ID" value="GEO42509.1"/>
    <property type="molecule type" value="Genomic_DNA"/>
</dbReference>
<accession>A0A512E1C6</accession>
<dbReference type="Gene3D" id="1.10.1200.10">
    <property type="entry name" value="ACP-like"/>
    <property type="match status" value="1"/>
</dbReference>
<dbReference type="SUPFAM" id="SSF47336">
    <property type="entry name" value="ACP-like"/>
    <property type="match status" value="1"/>
</dbReference>
<dbReference type="OrthoDB" id="9810922at2"/>
<dbReference type="Proteomes" id="UP000321523">
    <property type="component" value="Unassembled WGS sequence"/>
</dbReference>
<gene>
    <name evidence="2" type="ORF">SAE02_66570</name>
</gene>
<keyword evidence="3" id="KW-1185">Reference proteome</keyword>
<dbReference type="AlphaFoldDB" id="A0A512E1C6"/>
<sequence length="86" mass="9453">MKPDEIRRVVLEELSNIAPETDPAGIDPGADLREALDIDSMDFLNFITALHKRLGAAIPETDYPKLFTIDDAVDYLASKRGLGRPG</sequence>
<reference evidence="2 3" key="1">
    <citation type="submission" date="2019-07" db="EMBL/GenBank/DDBJ databases">
        <title>Whole genome shotgun sequence of Skermanella aerolata NBRC 106429.</title>
        <authorList>
            <person name="Hosoyama A."/>
            <person name="Uohara A."/>
            <person name="Ohji S."/>
            <person name="Ichikawa N."/>
        </authorList>
    </citation>
    <scope>NUCLEOTIDE SEQUENCE [LARGE SCALE GENOMIC DNA]</scope>
    <source>
        <strain evidence="2 3">NBRC 106429</strain>
    </source>
</reference>
<proteinExistence type="predicted"/>
<evidence type="ECO:0000259" key="1">
    <source>
        <dbReference type="PROSITE" id="PS50075"/>
    </source>
</evidence>
<dbReference type="Pfam" id="PF00550">
    <property type="entry name" value="PP-binding"/>
    <property type="match status" value="1"/>
</dbReference>
<evidence type="ECO:0000313" key="3">
    <source>
        <dbReference type="Proteomes" id="UP000321523"/>
    </source>
</evidence>
<comment type="caution">
    <text evidence="2">The sequence shown here is derived from an EMBL/GenBank/DDBJ whole genome shotgun (WGS) entry which is preliminary data.</text>
</comment>
<dbReference type="PROSITE" id="PS50075">
    <property type="entry name" value="CARRIER"/>
    <property type="match status" value="1"/>
</dbReference>
<feature type="domain" description="Carrier" evidence="1">
    <location>
        <begin position="1"/>
        <end position="80"/>
    </location>
</feature>
<dbReference type="InterPro" id="IPR036736">
    <property type="entry name" value="ACP-like_sf"/>
</dbReference>
<organism evidence="2 3">
    <name type="scientific">Skermanella aerolata</name>
    <dbReference type="NCBI Taxonomy" id="393310"/>
    <lineage>
        <taxon>Bacteria</taxon>
        <taxon>Pseudomonadati</taxon>
        <taxon>Pseudomonadota</taxon>
        <taxon>Alphaproteobacteria</taxon>
        <taxon>Rhodospirillales</taxon>
        <taxon>Azospirillaceae</taxon>
        <taxon>Skermanella</taxon>
    </lineage>
</organism>